<protein>
    <submittedName>
        <fullName evidence="2 3">Uncharacterized protein</fullName>
    </submittedName>
</protein>
<dbReference type="EnsemblMetazoa" id="CapteT201714">
    <property type="protein sequence ID" value="CapteP201714"/>
    <property type="gene ID" value="CapteG201714"/>
</dbReference>
<evidence type="ECO:0000313" key="3">
    <source>
        <dbReference type="EnsemblMetazoa" id="CapteP201714"/>
    </source>
</evidence>
<sequence>MANDNDAPWKKYDSAPDASAAPGPWSRYEPDPGATPPGRSATDYVRDAAAWGAKGAVAVPEAVVGLADIATGGRAGKFLENEGGAVGFRPKQAREAINEWHSDATKEAQRKFQEAEGLGGKFQAAIENPSNIVGAVVESLPAMGAGGV</sequence>
<accession>R7V8K6</accession>
<reference evidence="2 4" key="2">
    <citation type="journal article" date="2013" name="Nature">
        <title>Insights into bilaterian evolution from three spiralian genomes.</title>
        <authorList>
            <person name="Simakov O."/>
            <person name="Marletaz F."/>
            <person name="Cho S.J."/>
            <person name="Edsinger-Gonzales E."/>
            <person name="Havlak P."/>
            <person name="Hellsten U."/>
            <person name="Kuo D.H."/>
            <person name="Larsson T."/>
            <person name="Lv J."/>
            <person name="Arendt D."/>
            <person name="Savage R."/>
            <person name="Osoegawa K."/>
            <person name="de Jong P."/>
            <person name="Grimwood J."/>
            <person name="Chapman J.A."/>
            <person name="Shapiro H."/>
            <person name="Aerts A."/>
            <person name="Otillar R.P."/>
            <person name="Terry A.Y."/>
            <person name="Boore J.L."/>
            <person name="Grigoriev I.V."/>
            <person name="Lindberg D.R."/>
            <person name="Seaver E.C."/>
            <person name="Weisblat D.A."/>
            <person name="Putnam N.H."/>
            <person name="Rokhsar D.S."/>
        </authorList>
    </citation>
    <scope>NUCLEOTIDE SEQUENCE</scope>
    <source>
        <strain evidence="2 4">I ESC-2004</strain>
    </source>
</reference>
<gene>
    <name evidence="2" type="ORF">CAPTEDRAFT_201714</name>
</gene>
<organism evidence="2">
    <name type="scientific">Capitella teleta</name>
    <name type="common">Polychaete worm</name>
    <dbReference type="NCBI Taxonomy" id="283909"/>
    <lineage>
        <taxon>Eukaryota</taxon>
        <taxon>Metazoa</taxon>
        <taxon>Spiralia</taxon>
        <taxon>Lophotrochozoa</taxon>
        <taxon>Annelida</taxon>
        <taxon>Polychaeta</taxon>
        <taxon>Sedentaria</taxon>
        <taxon>Scolecida</taxon>
        <taxon>Capitellidae</taxon>
        <taxon>Capitella</taxon>
    </lineage>
</organism>
<reference evidence="3" key="3">
    <citation type="submission" date="2015-06" db="UniProtKB">
        <authorList>
            <consortium name="EnsemblMetazoa"/>
        </authorList>
    </citation>
    <scope>IDENTIFICATION</scope>
</reference>
<feature type="region of interest" description="Disordered" evidence="1">
    <location>
        <begin position="1"/>
        <end position="42"/>
    </location>
</feature>
<dbReference type="AlphaFoldDB" id="R7V8K6"/>
<evidence type="ECO:0000313" key="4">
    <source>
        <dbReference type="Proteomes" id="UP000014760"/>
    </source>
</evidence>
<proteinExistence type="predicted"/>
<dbReference type="Proteomes" id="UP000014760">
    <property type="component" value="Unassembled WGS sequence"/>
</dbReference>
<reference evidence="4" key="1">
    <citation type="submission" date="2012-12" db="EMBL/GenBank/DDBJ databases">
        <authorList>
            <person name="Hellsten U."/>
            <person name="Grimwood J."/>
            <person name="Chapman J.A."/>
            <person name="Shapiro H."/>
            <person name="Aerts A."/>
            <person name="Otillar R.P."/>
            <person name="Terry A.Y."/>
            <person name="Boore J.L."/>
            <person name="Simakov O."/>
            <person name="Marletaz F."/>
            <person name="Cho S.-J."/>
            <person name="Edsinger-Gonzales E."/>
            <person name="Havlak P."/>
            <person name="Kuo D.-H."/>
            <person name="Larsson T."/>
            <person name="Lv J."/>
            <person name="Arendt D."/>
            <person name="Savage R."/>
            <person name="Osoegawa K."/>
            <person name="de Jong P."/>
            <person name="Lindberg D.R."/>
            <person name="Seaver E.C."/>
            <person name="Weisblat D.A."/>
            <person name="Putnam N.H."/>
            <person name="Grigoriev I.V."/>
            <person name="Rokhsar D.S."/>
        </authorList>
    </citation>
    <scope>NUCLEOTIDE SEQUENCE</scope>
    <source>
        <strain evidence="4">I ESC-2004</strain>
    </source>
</reference>
<feature type="non-terminal residue" evidence="2">
    <location>
        <position position="148"/>
    </location>
</feature>
<evidence type="ECO:0000313" key="2">
    <source>
        <dbReference type="EMBL" id="ELU12661.1"/>
    </source>
</evidence>
<dbReference type="EMBL" id="KB295791">
    <property type="protein sequence ID" value="ELU12661.1"/>
    <property type="molecule type" value="Genomic_DNA"/>
</dbReference>
<evidence type="ECO:0000256" key="1">
    <source>
        <dbReference type="SAM" id="MobiDB-lite"/>
    </source>
</evidence>
<dbReference type="HOGENOM" id="CLU_1763381_0_0_1"/>
<dbReference type="EMBL" id="AMQN01039761">
    <property type="status" value="NOT_ANNOTATED_CDS"/>
    <property type="molecule type" value="Genomic_DNA"/>
</dbReference>
<name>R7V8K6_CAPTE</name>
<keyword evidence="4" id="KW-1185">Reference proteome</keyword>